<name>A0A0C3A7K5_RHOER</name>
<proteinExistence type="predicted"/>
<dbReference type="AlphaFoldDB" id="A0A0C3A7K5"/>
<dbReference type="Proteomes" id="UP000627573">
    <property type="component" value="Unassembled WGS sequence"/>
</dbReference>
<dbReference type="GeneID" id="57486853"/>
<gene>
    <name evidence="2" type="ORF">I3517_31810</name>
    <name evidence="3" type="ORF">QIE55_15725</name>
</gene>
<dbReference type="RefSeq" id="WP_019748546.1">
    <property type="nucleotide sequence ID" value="NZ_BHXB01000001.1"/>
</dbReference>
<reference evidence="3" key="2">
    <citation type="submission" date="2023-08" db="EMBL/GenBank/DDBJ databases">
        <title>Isolation and Characterization of Rhodococcus erythropolis MGMM8.</title>
        <authorList>
            <person name="Diabankana R.G.C."/>
            <person name="Afordoanyi D.M."/>
            <person name="Validov S.Z."/>
        </authorList>
    </citation>
    <scope>NUCLEOTIDE SEQUENCE</scope>
    <source>
        <strain evidence="3">MGMM8</strain>
    </source>
</reference>
<feature type="signal peptide" evidence="1">
    <location>
        <begin position="1"/>
        <end position="26"/>
    </location>
</feature>
<evidence type="ECO:0000313" key="3">
    <source>
        <dbReference type="EMBL" id="WGV47037.1"/>
    </source>
</evidence>
<keyword evidence="4" id="KW-1185">Reference proteome</keyword>
<evidence type="ECO:0000256" key="1">
    <source>
        <dbReference type="SAM" id="SignalP"/>
    </source>
</evidence>
<dbReference type="PROSITE" id="PS51257">
    <property type="entry name" value="PROKAR_LIPOPROTEIN"/>
    <property type="match status" value="1"/>
</dbReference>
<dbReference type="SUPFAM" id="SSF101898">
    <property type="entry name" value="NHL repeat"/>
    <property type="match status" value="1"/>
</dbReference>
<dbReference type="Proteomes" id="UP001230933">
    <property type="component" value="Chromosome"/>
</dbReference>
<dbReference type="Gene3D" id="2.130.10.10">
    <property type="entry name" value="YVTN repeat-like/Quinoprotein amine dehydrogenase"/>
    <property type="match status" value="1"/>
</dbReference>
<dbReference type="OMA" id="TVRQPNS"/>
<reference evidence="2 4" key="1">
    <citation type="submission" date="2020-12" db="EMBL/GenBank/DDBJ databases">
        <title>Draft genome sequence of furan degrading bacterial strain FUR100.</title>
        <authorList>
            <person name="Woiski C."/>
        </authorList>
    </citation>
    <scope>NUCLEOTIDE SEQUENCE [LARGE SCALE GENOMIC DNA]</scope>
    <source>
        <strain evidence="2 4">FUR100</strain>
    </source>
</reference>
<dbReference type="InterPro" id="IPR015943">
    <property type="entry name" value="WD40/YVTN_repeat-like_dom_sf"/>
</dbReference>
<protein>
    <submittedName>
        <fullName evidence="2">Uncharacterized protein</fullName>
    </submittedName>
</protein>
<evidence type="ECO:0000313" key="4">
    <source>
        <dbReference type="Proteomes" id="UP000627573"/>
    </source>
</evidence>
<accession>A0A0C3A7K5</accession>
<dbReference type="EMBL" id="CP124545">
    <property type="protein sequence ID" value="WGV47037.1"/>
    <property type="molecule type" value="Genomic_DNA"/>
</dbReference>
<sequence>MARLGIRTTAAAMGAAVLLVTGCSSGDGGDDLITIDPATAAVSPATTSTPDGVVHPYSGLIDSITFDPITRSAVLVANDPRSVLVVPSDSLAGADPASAGRPIALDSDVRDVSIGSDGSALLAMDRQVVKLNLTSGEQTSIPVDGQANSAVELTDGRIAIGTDNGSVHIVDPKTDQSQTVSGFASVDELAVTGDNLSALDHRQTSLTAINLEDGKLGVALRAGEGATHLATDRFGRILVTDTTGNELLVFTADPLLMHQRYPVGESPYAVAYDETADRVWVTLTATNEVVGFDLSSGIPVETGRFKTVRQPNSLAVDSSNGNLIVGSATGDGLQVIPSREN</sequence>
<keyword evidence="1" id="KW-0732">Signal</keyword>
<dbReference type="EMBL" id="JAECSB010000097">
    <property type="protein sequence ID" value="MBH5147200.1"/>
    <property type="molecule type" value="Genomic_DNA"/>
</dbReference>
<feature type="chain" id="PRO_5044541323" evidence="1">
    <location>
        <begin position="27"/>
        <end position="341"/>
    </location>
</feature>
<organism evidence="2 4">
    <name type="scientific">Rhodococcus erythropolis</name>
    <name type="common">Arthrobacter picolinophilus</name>
    <dbReference type="NCBI Taxonomy" id="1833"/>
    <lineage>
        <taxon>Bacteria</taxon>
        <taxon>Bacillati</taxon>
        <taxon>Actinomycetota</taxon>
        <taxon>Actinomycetes</taxon>
        <taxon>Mycobacteriales</taxon>
        <taxon>Nocardiaceae</taxon>
        <taxon>Rhodococcus</taxon>
        <taxon>Rhodococcus erythropolis group</taxon>
    </lineage>
</organism>
<evidence type="ECO:0000313" key="2">
    <source>
        <dbReference type="EMBL" id="MBH5147200.1"/>
    </source>
</evidence>